<reference evidence="8" key="1">
    <citation type="submission" date="2023-09" db="UniProtKB">
        <authorList>
            <consortium name="Ensembl"/>
        </authorList>
    </citation>
    <scope>IDENTIFICATION</scope>
</reference>
<sequence>MMGAVHTYHEKDTAASGYGTQNLWLSRDAVKDFDCCCLSLQPCHDPVVTPEGYLYERQAIVEYIVHQKRDIARKRKASAKQRRAQSEEQKKLQRAVAQDKVRGCREKEVTIGSRPLNPFRSKNPSRPGPDGVQPGPSAGPPNKNKALPSFWLPSLSPEATATKLERPSRTLTCPMSRKPLRRSDLTPVGFMPLDGSVDRVGFIACPEFYVCAVIRDRLTNATPCAVLRPCGAVVTLECMEKRFWKDMVEPVNSDKLTERDIIVLQRGGTGLAGFGMKLQAKISRPVMPA</sequence>
<accession>A0A8C0VY08</accession>
<comment type="function">
    <text evidence="5">Negatively regulates nitric oxide production by inducing NOS1 and NOS3 translocation to actin cytoskeleton and inhibiting their enzymatic activity.</text>
</comment>
<feature type="compositionally biased region" description="Basic and acidic residues" evidence="6">
    <location>
        <begin position="84"/>
        <end position="109"/>
    </location>
</feature>
<comment type="similarity">
    <text evidence="2 5">Belongs to the NOSIP family.</text>
</comment>
<name>A0A8C0VY08_CASCN</name>
<dbReference type="CDD" id="cd16662">
    <property type="entry name" value="RING-Ubox2_NOSIP"/>
    <property type="match status" value="1"/>
</dbReference>
<dbReference type="Pfam" id="PF15906">
    <property type="entry name" value="zf-NOSIP"/>
    <property type="match status" value="1"/>
</dbReference>
<dbReference type="GO" id="GO:0005634">
    <property type="term" value="C:nucleus"/>
    <property type="evidence" value="ECO:0007669"/>
    <property type="project" value="UniProtKB-SubCell"/>
</dbReference>
<dbReference type="PANTHER" id="PTHR13063:SF10">
    <property type="entry name" value="NITRIC OXIDE SYNTHASE-INTERACTING PROTEIN"/>
    <property type="match status" value="1"/>
</dbReference>
<evidence type="ECO:0000256" key="4">
    <source>
        <dbReference type="ARBA" id="ARBA00023242"/>
    </source>
</evidence>
<keyword evidence="4 5" id="KW-0539">Nucleus</keyword>
<dbReference type="Gene3D" id="3.30.40.10">
    <property type="entry name" value="Zinc/RING finger domain, C3HC4 (zinc finger)"/>
    <property type="match status" value="1"/>
</dbReference>
<feature type="region of interest" description="Disordered" evidence="6">
    <location>
        <begin position="74"/>
        <end position="151"/>
    </location>
</feature>
<evidence type="ECO:0000256" key="2">
    <source>
        <dbReference type="ARBA" id="ARBA00008126"/>
    </source>
</evidence>
<dbReference type="GO" id="GO:0061630">
    <property type="term" value="F:ubiquitin protein ligase activity"/>
    <property type="evidence" value="ECO:0007669"/>
    <property type="project" value="InterPro"/>
</dbReference>
<dbReference type="PANTHER" id="PTHR13063">
    <property type="entry name" value="ENOS INTERACTING PROTEIN"/>
    <property type="match status" value="1"/>
</dbReference>
<dbReference type="InterPro" id="IPR016818">
    <property type="entry name" value="NOSIP"/>
</dbReference>
<evidence type="ECO:0000256" key="1">
    <source>
        <dbReference type="ARBA" id="ARBA00004123"/>
    </source>
</evidence>
<comment type="subcellular location">
    <subcellularLocation>
        <location evidence="5">Cytoplasm</location>
    </subcellularLocation>
    <subcellularLocation>
        <location evidence="1 5">Nucleus</location>
    </subcellularLocation>
</comment>
<dbReference type="Ensembl" id="ENSCCNT00000000058.1">
    <property type="protein sequence ID" value="ENSCCNP00000000048.1"/>
    <property type="gene ID" value="ENSCCNG00000000062.1"/>
</dbReference>
<dbReference type="AlphaFoldDB" id="A0A8C0VY08"/>
<feature type="domain" description="Nitric oxide synthase-interacting protein zinc-finger" evidence="7">
    <location>
        <begin position="2"/>
        <end position="68"/>
    </location>
</feature>
<evidence type="ECO:0000256" key="3">
    <source>
        <dbReference type="ARBA" id="ARBA00016935"/>
    </source>
</evidence>
<dbReference type="InterPro" id="IPR013083">
    <property type="entry name" value="Znf_RING/FYVE/PHD"/>
</dbReference>
<dbReference type="GO" id="GO:0005737">
    <property type="term" value="C:cytoplasm"/>
    <property type="evidence" value="ECO:0007669"/>
    <property type="project" value="UniProtKB-SubCell"/>
</dbReference>
<evidence type="ECO:0000259" key="7">
    <source>
        <dbReference type="Pfam" id="PF15906"/>
    </source>
</evidence>
<protein>
    <recommendedName>
        <fullName evidence="3 5">Nitric oxide synthase-interacting protein</fullName>
    </recommendedName>
</protein>
<dbReference type="InterPro" id="IPR031790">
    <property type="entry name" value="Znf-NOSIP"/>
</dbReference>
<dbReference type="SUPFAM" id="SSF57850">
    <property type="entry name" value="RING/U-box"/>
    <property type="match status" value="1"/>
</dbReference>
<keyword evidence="5" id="KW-0963">Cytoplasm</keyword>
<evidence type="ECO:0000313" key="8">
    <source>
        <dbReference type="Ensembl" id="ENSCCNP00000000048.1"/>
    </source>
</evidence>
<proteinExistence type="inferred from homology"/>
<feature type="compositionally biased region" description="Basic residues" evidence="6">
    <location>
        <begin position="74"/>
        <end position="83"/>
    </location>
</feature>
<organism evidence="8">
    <name type="scientific">Castor canadensis</name>
    <name type="common">American beaver</name>
    <dbReference type="NCBI Taxonomy" id="51338"/>
    <lineage>
        <taxon>Eukaryota</taxon>
        <taxon>Metazoa</taxon>
        <taxon>Chordata</taxon>
        <taxon>Craniata</taxon>
        <taxon>Vertebrata</taxon>
        <taxon>Euteleostomi</taxon>
        <taxon>Mammalia</taxon>
        <taxon>Eutheria</taxon>
        <taxon>Euarchontoglires</taxon>
        <taxon>Glires</taxon>
        <taxon>Rodentia</taxon>
        <taxon>Castorimorpha</taxon>
        <taxon>Castoridae</taxon>
        <taxon>Castor</taxon>
    </lineage>
</organism>
<evidence type="ECO:0000256" key="5">
    <source>
        <dbReference type="PIRNR" id="PIRNR023577"/>
    </source>
</evidence>
<evidence type="ECO:0000256" key="6">
    <source>
        <dbReference type="SAM" id="MobiDB-lite"/>
    </source>
</evidence>
<dbReference type="CDD" id="cd16661">
    <property type="entry name" value="RING-Ubox1_NOSIP"/>
    <property type="match status" value="1"/>
</dbReference>
<dbReference type="PIRSF" id="PIRSF023577">
    <property type="entry name" value="ENOS_interacting"/>
    <property type="match status" value="1"/>
</dbReference>